<dbReference type="CDD" id="cd03784">
    <property type="entry name" value="GT1_Gtf-like"/>
    <property type="match status" value="1"/>
</dbReference>
<dbReference type="SUPFAM" id="SSF53756">
    <property type="entry name" value="UDP-Glycosyltransferase/glycogen phosphorylase"/>
    <property type="match status" value="1"/>
</dbReference>
<dbReference type="Gramene" id="TRITD3Av1G014610.1">
    <property type="protein sequence ID" value="TRITD3Av1G014610.1"/>
    <property type="gene ID" value="TRITD3Av1G014610"/>
</dbReference>
<evidence type="ECO:0000256" key="2">
    <source>
        <dbReference type="ARBA" id="ARBA00022679"/>
    </source>
</evidence>
<organism evidence="3 4">
    <name type="scientific">Triticum turgidum subsp. durum</name>
    <name type="common">Durum wheat</name>
    <name type="synonym">Triticum durum</name>
    <dbReference type="NCBI Taxonomy" id="4567"/>
    <lineage>
        <taxon>Eukaryota</taxon>
        <taxon>Viridiplantae</taxon>
        <taxon>Streptophyta</taxon>
        <taxon>Embryophyta</taxon>
        <taxon>Tracheophyta</taxon>
        <taxon>Spermatophyta</taxon>
        <taxon>Magnoliopsida</taxon>
        <taxon>Liliopsida</taxon>
        <taxon>Poales</taxon>
        <taxon>Poaceae</taxon>
        <taxon>BOP clade</taxon>
        <taxon>Pooideae</taxon>
        <taxon>Triticodae</taxon>
        <taxon>Triticeae</taxon>
        <taxon>Triticinae</taxon>
        <taxon>Triticum</taxon>
    </lineage>
</organism>
<protein>
    <recommendedName>
        <fullName evidence="5">Glycosyltransferase</fullName>
    </recommendedName>
</protein>
<reference evidence="3 4" key="1">
    <citation type="submission" date="2017-09" db="EMBL/GenBank/DDBJ databases">
        <authorList>
            <consortium name="International Durum Wheat Genome Sequencing Consortium (IDWGSC)"/>
            <person name="Milanesi L."/>
        </authorList>
    </citation>
    <scope>NUCLEOTIDE SEQUENCE [LARGE SCALE GENOMIC DNA]</scope>
    <source>
        <strain evidence="4">cv. Svevo</strain>
    </source>
</reference>
<dbReference type="Proteomes" id="UP000324705">
    <property type="component" value="Chromosome 3A"/>
</dbReference>
<sequence>MATGLEASGQRFLWVVRSPPSDDTTTEPDLDVLLPKGFLERTNGKGLVVKSWAPQGDVLAHQAVGCFVTHYGWNSVLESIMVGVPMVAWPLYAEQRMNAVFLEEEMELAVPMKGYDKEVVEAKEVAKKVKWMMDSKGGKVLRDRTLAVMRQAKEALLEDGESVATLTGLVDAWIHA</sequence>
<dbReference type="GO" id="GO:0035251">
    <property type="term" value="F:UDP-glucosyltransferase activity"/>
    <property type="evidence" value="ECO:0007669"/>
    <property type="project" value="InterPro"/>
</dbReference>
<evidence type="ECO:0000313" key="3">
    <source>
        <dbReference type="EMBL" id="VAH56376.1"/>
    </source>
</evidence>
<name>A0A9R0RDF5_TRITD</name>
<evidence type="ECO:0008006" key="5">
    <source>
        <dbReference type="Google" id="ProtNLM"/>
    </source>
</evidence>
<evidence type="ECO:0000256" key="1">
    <source>
        <dbReference type="ARBA" id="ARBA00009995"/>
    </source>
</evidence>
<dbReference type="EMBL" id="LT934115">
    <property type="protein sequence ID" value="VAH56376.1"/>
    <property type="molecule type" value="Genomic_DNA"/>
</dbReference>
<dbReference type="FunFam" id="3.40.50.2000:FF:000056">
    <property type="entry name" value="Glycosyltransferase"/>
    <property type="match status" value="1"/>
</dbReference>
<dbReference type="InterPro" id="IPR002213">
    <property type="entry name" value="UDP_glucos_trans"/>
</dbReference>
<keyword evidence="4" id="KW-1185">Reference proteome</keyword>
<dbReference type="AlphaFoldDB" id="A0A9R0RDF5"/>
<gene>
    <name evidence="3" type="ORF">TRITD_3Av1G014610</name>
</gene>
<dbReference type="PANTHER" id="PTHR48048:SF95">
    <property type="entry name" value="GLYCOSYLTRANSFERASE"/>
    <property type="match status" value="1"/>
</dbReference>
<accession>A0A9R0RDF5</accession>
<dbReference type="OMA" id="ARCMMAS"/>
<dbReference type="InterPro" id="IPR050481">
    <property type="entry name" value="UDP-glycosyltransf_plant"/>
</dbReference>
<dbReference type="Gene3D" id="3.40.50.2000">
    <property type="entry name" value="Glycogen Phosphorylase B"/>
    <property type="match status" value="1"/>
</dbReference>
<dbReference type="Pfam" id="PF00201">
    <property type="entry name" value="UDPGT"/>
    <property type="match status" value="1"/>
</dbReference>
<evidence type="ECO:0000313" key="4">
    <source>
        <dbReference type="Proteomes" id="UP000324705"/>
    </source>
</evidence>
<dbReference type="PANTHER" id="PTHR48048">
    <property type="entry name" value="GLYCOSYLTRANSFERASE"/>
    <property type="match status" value="1"/>
</dbReference>
<proteinExistence type="inferred from homology"/>
<keyword evidence="2" id="KW-0808">Transferase</keyword>
<comment type="similarity">
    <text evidence="1">Belongs to the UDP-glycosyltransferase family.</text>
</comment>